<feature type="region of interest" description="Disordered" evidence="1">
    <location>
        <begin position="349"/>
        <end position="381"/>
    </location>
</feature>
<evidence type="ECO:0000313" key="2">
    <source>
        <dbReference type="EMBL" id="QQP36701.1"/>
    </source>
</evidence>
<dbReference type="OrthoDB" id="10677422at2759"/>
<gene>
    <name evidence="2" type="ORF">FKW44_021875</name>
</gene>
<accession>A0A7T8JWG7</accession>
<reference evidence="3" key="1">
    <citation type="submission" date="2021-01" db="EMBL/GenBank/DDBJ databases">
        <title>Caligus Genome Assembly.</title>
        <authorList>
            <person name="Gallardo-Escarate C."/>
        </authorList>
    </citation>
    <scope>NUCLEOTIDE SEQUENCE [LARGE SCALE GENOMIC DNA]</scope>
</reference>
<feature type="non-terminal residue" evidence="2">
    <location>
        <position position="1"/>
    </location>
</feature>
<keyword evidence="3" id="KW-1185">Reference proteome</keyword>
<dbReference type="Proteomes" id="UP000595437">
    <property type="component" value="Chromosome 16"/>
</dbReference>
<feature type="compositionally biased region" description="Low complexity" evidence="1">
    <location>
        <begin position="367"/>
        <end position="381"/>
    </location>
</feature>
<sequence>HSWDFNALWRMDKSFELPEWTSNIGNMLWGSDRESRQSPFVRPNVNSSTTTISPSELATKLSAETINTLLGAIDSAASAFDGFSPGNLQGTTAPFVETTTQNDVQILEGDETDVADVSENGSSNGSNGDGYVETIEYIMTTHESDIETRIVFHKTNEGNCKLHCTVKTDTESLFENADGSEKDIRLLPSIYLVDGQTNCDYLLSEEGEIRVKFIGAIRFAGVVEADISDVLRFDELYGRCVAILIQKDFISISSGSEESSQEDNEENDIMNSIMSESTVSPIDEEPHTTLDDGVIFITVTPPSFIFASSLGSNSNNINNNNHNNNNVDNDDGFSLGGFLESLFPSSPIGTTTNDGGMISDHGDGEYSPSSSSSTSSSNGLPSLPTSFESMFPVTRPSIHYSNNHNHYNNHNNSHYNNHNSNHYNNHYNNPYNDHYNNPSYDNNHYNDDDNNNYYNDHHYDHNNNHYKDPNNNHYDHYNNHYDHYNNHYDHYNNHYDHYNNHYDHYNNHYDHYNNHYDHYNDTHNYYNDNHYYNNHYNNHRNNPFNDHQKYYYYGNSDEEYPSMYFDEISTTTYKPEDYQMFFADDDFIGLDSPAQFISSHTRGKEDPEKRLLLEVEDGFLGISQGVRQRSLMRMDTICFHCPRSLVSWIDAPAGI</sequence>
<proteinExistence type="predicted"/>
<dbReference type="AlphaFoldDB" id="A0A7T8JWG7"/>
<name>A0A7T8JWG7_CALRO</name>
<evidence type="ECO:0000256" key="1">
    <source>
        <dbReference type="SAM" id="MobiDB-lite"/>
    </source>
</evidence>
<protein>
    <submittedName>
        <fullName evidence="2">Uncharacterized protein</fullName>
    </submittedName>
</protein>
<feature type="region of interest" description="Disordered" evidence="1">
    <location>
        <begin position="400"/>
        <end position="428"/>
    </location>
</feature>
<evidence type="ECO:0000313" key="3">
    <source>
        <dbReference type="Proteomes" id="UP000595437"/>
    </source>
</evidence>
<dbReference type="EMBL" id="CP045905">
    <property type="protein sequence ID" value="QQP36701.1"/>
    <property type="molecule type" value="Genomic_DNA"/>
</dbReference>
<organism evidence="2 3">
    <name type="scientific">Caligus rogercresseyi</name>
    <name type="common">Sea louse</name>
    <dbReference type="NCBI Taxonomy" id="217165"/>
    <lineage>
        <taxon>Eukaryota</taxon>
        <taxon>Metazoa</taxon>
        <taxon>Ecdysozoa</taxon>
        <taxon>Arthropoda</taxon>
        <taxon>Crustacea</taxon>
        <taxon>Multicrustacea</taxon>
        <taxon>Hexanauplia</taxon>
        <taxon>Copepoda</taxon>
        <taxon>Siphonostomatoida</taxon>
        <taxon>Caligidae</taxon>
        <taxon>Caligus</taxon>
    </lineage>
</organism>